<dbReference type="GO" id="GO:0016012">
    <property type="term" value="C:sarcoglycan complex"/>
    <property type="evidence" value="ECO:0007669"/>
    <property type="project" value="InterPro"/>
</dbReference>
<sequence length="307" mass="33187">MSGAGEGAVRGWGCTPTEEAPQTKPRFIPAAFVRGWQRTTLYAILIVLILLVFLNLALTLWIITSLRLSMTNIGPIRIQKGGIQLEGQALVTDRLVASTISSRPGQPITLHSHRNFSVLVSDPDHLEHSRLSITRDSMTCGGRSFEVVDARGKPVFRASREEVRVSSEVLAVDGEGGVTVKSSVQTPVVRAPPGSDLLLESQTRRLDVRAPQSVALESRAGAVDVLAHGNILLDSTVGAIRIEAQNIFLTQLKEAKLLTHSSDPKSKHVKKTTKVYQVCVCAKSGKMFLAAPEGLCSAHVDDVDLCR</sequence>
<evidence type="ECO:0000256" key="9">
    <source>
        <dbReference type="ARBA" id="ARBA00023136"/>
    </source>
</evidence>
<evidence type="ECO:0000256" key="11">
    <source>
        <dbReference type="ARBA" id="ARBA00023180"/>
    </source>
</evidence>
<evidence type="ECO:0000256" key="10">
    <source>
        <dbReference type="ARBA" id="ARBA00023157"/>
    </source>
</evidence>
<dbReference type="GO" id="GO:0042383">
    <property type="term" value="C:sarcolemma"/>
    <property type="evidence" value="ECO:0007669"/>
    <property type="project" value="UniProtKB-SubCell"/>
</dbReference>
<keyword evidence="10" id="KW-1015">Disulfide bond</keyword>
<reference evidence="15" key="1">
    <citation type="submission" date="2020-11" db="EMBL/GenBank/DDBJ databases">
        <authorList>
            <person name="Whiteford S."/>
        </authorList>
    </citation>
    <scope>NUCLEOTIDE SEQUENCE</scope>
</reference>
<dbReference type="EMBL" id="CAJHNJ030000002">
    <property type="protein sequence ID" value="CAG9090857.1"/>
    <property type="molecule type" value="Genomic_DNA"/>
</dbReference>
<feature type="compositionally biased region" description="Gly residues" evidence="13">
    <location>
        <begin position="1"/>
        <end position="10"/>
    </location>
</feature>
<feature type="region of interest" description="Disordered" evidence="13">
    <location>
        <begin position="1"/>
        <end position="21"/>
    </location>
</feature>
<dbReference type="AlphaFoldDB" id="A0A8S4CZ66"/>
<evidence type="ECO:0000256" key="3">
    <source>
        <dbReference type="ARBA" id="ARBA00007574"/>
    </source>
</evidence>
<dbReference type="GO" id="GO:0060047">
    <property type="term" value="P:heart contraction"/>
    <property type="evidence" value="ECO:0007669"/>
    <property type="project" value="TreeGrafter"/>
</dbReference>
<evidence type="ECO:0000313" key="16">
    <source>
        <dbReference type="Proteomes" id="UP000653454"/>
    </source>
</evidence>
<dbReference type="PANTHER" id="PTHR12939:SF10">
    <property type="entry name" value="EG:4F1.1 PROTEIN"/>
    <property type="match status" value="1"/>
</dbReference>
<feature type="transmembrane region" description="Helical" evidence="14">
    <location>
        <begin position="41"/>
        <end position="63"/>
    </location>
</feature>
<dbReference type="Proteomes" id="UP000653454">
    <property type="component" value="Unassembled WGS sequence"/>
</dbReference>
<evidence type="ECO:0000256" key="8">
    <source>
        <dbReference type="ARBA" id="ARBA00022989"/>
    </source>
</evidence>
<dbReference type="PANTHER" id="PTHR12939">
    <property type="entry name" value="SARCOGLYCAN"/>
    <property type="match status" value="1"/>
</dbReference>
<comment type="caution">
    <text evidence="15">The sequence shown here is derived from an EMBL/GenBank/DDBJ whole genome shotgun (WGS) entry which is preliminary data.</text>
</comment>
<keyword evidence="7" id="KW-0735">Signal-anchor</keyword>
<evidence type="ECO:0000256" key="7">
    <source>
        <dbReference type="ARBA" id="ARBA00022968"/>
    </source>
</evidence>
<gene>
    <name evidence="15" type="ORF">PLXY2_LOCUS874</name>
</gene>
<dbReference type="Pfam" id="PF04790">
    <property type="entry name" value="Sarcoglycan_1"/>
    <property type="match status" value="1"/>
</dbReference>
<protein>
    <submittedName>
        <fullName evidence="15">(diamondback moth) hypothetical protein</fullName>
    </submittedName>
</protein>
<keyword evidence="8 14" id="KW-1133">Transmembrane helix</keyword>
<keyword evidence="4" id="KW-1003">Cell membrane</keyword>
<keyword evidence="5" id="KW-0963">Cytoplasm</keyword>
<keyword evidence="16" id="KW-1185">Reference proteome</keyword>
<keyword evidence="9 14" id="KW-0472">Membrane</keyword>
<comment type="similarity">
    <text evidence="3">Belongs to the sarcoglycan beta/delta/gamma/zeta family.</text>
</comment>
<keyword evidence="12" id="KW-0206">Cytoskeleton</keyword>
<keyword evidence="11" id="KW-0325">Glycoprotein</keyword>
<evidence type="ECO:0000256" key="12">
    <source>
        <dbReference type="ARBA" id="ARBA00023212"/>
    </source>
</evidence>
<comment type="subcellular location">
    <subcellularLocation>
        <location evidence="2">Cell membrane</location>
        <location evidence="2">Sarcolemma</location>
        <topology evidence="2">Single-pass type II membrane protein</topology>
    </subcellularLocation>
    <subcellularLocation>
        <location evidence="1">Cytoplasm</location>
        <location evidence="1">Cytoskeleton</location>
    </subcellularLocation>
</comment>
<evidence type="ECO:0000256" key="1">
    <source>
        <dbReference type="ARBA" id="ARBA00004245"/>
    </source>
</evidence>
<dbReference type="InterPro" id="IPR006875">
    <property type="entry name" value="Sarcoglycan"/>
</dbReference>
<evidence type="ECO:0000256" key="5">
    <source>
        <dbReference type="ARBA" id="ARBA00022490"/>
    </source>
</evidence>
<name>A0A8S4CZ66_PLUXY</name>
<dbReference type="InterPro" id="IPR039972">
    <property type="entry name" value="Sarcoglycan_gamma/delta/zeta"/>
</dbReference>
<evidence type="ECO:0000256" key="14">
    <source>
        <dbReference type="SAM" id="Phobius"/>
    </source>
</evidence>
<keyword evidence="6 14" id="KW-0812">Transmembrane</keyword>
<dbReference type="GO" id="GO:0005856">
    <property type="term" value="C:cytoskeleton"/>
    <property type="evidence" value="ECO:0007669"/>
    <property type="project" value="UniProtKB-SubCell"/>
</dbReference>
<evidence type="ECO:0000256" key="2">
    <source>
        <dbReference type="ARBA" id="ARBA00004274"/>
    </source>
</evidence>
<evidence type="ECO:0000313" key="15">
    <source>
        <dbReference type="EMBL" id="CAG9090857.1"/>
    </source>
</evidence>
<proteinExistence type="inferred from homology"/>
<organism evidence="15 16">
    <name type="scientific">Plutella xylostella</name>
    <name type="common">Diamondback moth</name>
    <name type="synonym">Plutella maculipennis</name>
    <dbReference type="NCBI Taxonomy" id="51655"/>
    <lineage>
        <taxon>Eukaryota</taxon>
        <taxon>Metazoa</taxon>
        <taxon>Ecdysozoa</taxon>
        <taxon>Arthropoda</taxon>
        <taxon>Hexapoda</taxon>
        <taxon>Insecta</taxon>
        <taxon>Pterygota</taxon>
        <taxon>Neoptera</taxon>
        <taxon>Endopterygota</taxon>
        <taxon>Lepidoptera</taxon>
        <taxon>Glossata</taxon>
        <taxon>Ditrysia</taxon>
        <taxon>Yponomeutoidea</taxon>
        <taxon>Plutellidae</taxon>
        <taxon>Plutella</taxon>
    </lineage>
</organism>
<accession>A0A8S4CZ66</accession>
<evidence type="ECO:0000256" key="6">
    <source>
        <dbReference type="ARBA" id="ARBA00022692"/>
    </source>
</evidence>
<evidence type="ECO:0000256" key="13">
    <source>
        <dbReference type="SAM" id="MobiDB-lite"/>
    </source>
</evidence>
<evidence type="ECO:0000256" key="4">
    <source>
        <dbReference type="ARBA" id="ARBA00022475"/>
    </source>
</evidence>